<dbReference type="GO" id="GO:0016491">
    <property type="term" value="F:oxidoreductase activity"/>
    <property type="evidence" value="ECO:0007669"/>
    <property type="project" value="InterPro"/>
</dbReference>
<dbReference type="SUPFAM" id="SSF54909">
    <property type="entry name" value="Dimeric alpha+beta barrel"/>
    <property type="match status" value="1"/>
</dbReference>
<dbReference type="NCBIfam" id="TIGR02118">
    <property type="entry name" value="EthD family reductase"/>
    <property type="match status" value="1"/>
</dbReference>
<organism evidence="2">
    <name type="scientific">Boseongicola sp. SB0664_bin_43</name>
    <dbReference type="NCBI Taxonomy" id="2604844"/>
    <lineage>
        <taxon>Bacteria</taxon>
        <taxon>Pseudomonadati</taxon>
        <taxon>Pseudomonadota</taxon>
        <taxon>Alphaproteobacteria</taxon>
        <taxon>Rhodobacterales</taxon>
        <taxon>Paracoccaceae</taxon>
        <taxon>Boseongicola</taxon>
    </lineage>
</organism>
<protein>
    <submittedName>
        <fullName evidence="2">EthD family reductase</fullName>
    </submittedName>
</protein>
<gene>
    <name evidence="2" type="ORF">F4Y60_00485</name>
</gene>
<dbReference type="InterPro" id="IPR009799">
    <property type="entry name" value="EthD_dom"/>
</dbReference>
<dbReference type="Gene3D" id="3.30.70.100">
    <property type="match status" value="1"/>
</dbReference>
<proteinExistence type="predicted"/>
<accession>A0A6B0XXU3</accession>
<feature type="domain" description="EthD" evidence="1">
    <location>
        <begin position="11"/>
        <end position="91"/>
    </location>
</feature>
<evidence type="ECO:0000313" key="2">
    <source>
        <dbReference type="EMBL" id="MXY32577.1"/>
    </source>
</evidence>
<evidence type="ECO:0000259" key="1">
    <source>
        <dbReference type="Pfam" id="PF07110"/>
    </source>
</evidence>
<dbReference type="AlphaFoldDB" id="A0A6B0XXU3"/>
<name>A0A6B0XXU3_9RHOB</name>
<dbReference type="EMBL" id="VXRY01000019">
    <property type="protein sequence ID" value="MXY32577.1"/>
    <property type="molecule type" value="Genomic_DNA"/>
</dbReference>
<dbReference type="Pfam" id="PF07110">
    <property type="entry name" value="EthD"/>
    <property type="match status" value="1"/>
</dbReference>
<reference evidence="2" key="1">
    <citation type="submission" date="2019-09" db="EMBL/GenBank/DDBJ databases">
        <title>Characterisation of the sponge microbiome using genome-centric metagenomics.</title>
        <authorList>
            <person name="Engelberts J.P."/>
            <person name="Robbins S.J."/>
            <person name="De Goeij J.M."/>
            <person name="Aranda M."/>
            <person name="Bell S.C."/>
            <person name="Webster N.S."/>
        </authorList>
    </citation>
    <scope>NUCLEOTIDE SEQUENCE</scope>
    <source>
        <strain evidence="2">SB0664_bin_43</strain>
    </source>
</reference>
<comment type="caution">
    <text evidence="2">The sequence shown here is derived from an EMBL/GenBank/DDBJ whole genome shotgun (WGS) entry which is preliminary data.</text>
</comment>
<dbReference type="InterPro" id="IPR011008">
    <property type="entry name" value="Dimeric_a/b-barrel"/>
</dbReference>
<sequence length="109" mass="11382">MIKLVALVTRKPGMSDAAFRDYWTGTHAPLAAKIPGMRGYRINVAGAAGDLPGAPYDGSAEIWFDDRAAMEAGLASPEGVVAGDDTAHFTNDIVFLVTEETVVIGGTEG</sequence>